<dbReference type="Proteomes" id="UP001353952">
    <property type="component" value="Unassembled WGS sequence"/>
</dbReference>
<comment type="caution">
    <text evidence="1">The sequence shown here is derived from an EMBL/GenBank/DDBJ whole genome shotgun (WGS) entry which is preliminary data.</text>
</comment>
<organism evidence="1 2">
    <name type="scientific">Streptomyces violaceochromogenes</name>
    <dbReference type="NCBI Taxonomy" id="67377"/>
    <lineage>
        <taxon>Bacteria</taxon>
        <taxon>Bacillati</taxon>
        <taxon>Actinomycetota</taxon>
        <taxon>Actinomycetes</taxon>
        <taxon>Kitasatosporales</taxon>
        <taxon>Streptomycetaceae</taxon>
        <taxon>Streptomyces</taxon>
    </lineage>
</organism>
<keyword evidence="2" id="KW-1185">Reference proteome</keyword>
<dbReference type="RefSeq" id="WP_229856278.1">
    <property type="nucleotide sequence ID" value="NZ_BMUO01000002.1"/>
</dbReference>
<reference evidence="1 2" key="1">
    <citation type="submission" date="2024-01" db="EMBL/GenBank/DDBJ databases">
        <title>Genome analysis.</title>
        <authorList>
            <person name="Zhang K."/>
        </authorList>
    </citation>
    <scope>NUCLEOTIDE SEQUENCE [LARGE SCALE GENOMIC DNA]</scope>
    <source>
        <strain evidence="1 2">CGMCC 4.1753</strain>
    </source>
</reference>
<sequence>MVRASALMNSKAIAAYRPIDAKTSSSPPTYSAWTRSLRTGFPLVSGGSLS</sequence>
<dbReference type="EMBL" id="JAYXNZ010000002">
    <property type="protein sequence ID" value="MEC7053842.1"/>
    <property type="molecule type" value="Genomic_DNA"/>
</dbReference>
<gene>
    <name evidence="1" type="ORF">RFN57_16305</name>
</gene>
<proteinExistence type="predicted"/>
<accession>A0ABU6LYY2</accession>
<name>A0ABU6LYY2_9ACTN</name>
<evidence type="ECO:0000313" key="2">
    <source>
        <dbReference type="Proteomes" id="UP001353952"/>
    </source>
</evidence>
<evidence type="ECO:0000313" key="1">
    <source>
        <dbReference type="EMBL" id="MEC7053842.1"/>
    </source>
</evidence>
<protein>
    <submittedName>
        <fullName evidence="1">Uncharacterized protein</fullName>
    </submittedName>
</protein>